<reference evidence="1" key="1">
    <citation type="journal article" date="2004" name="Nature">
        <title>Genome duplication in the teleost fish Tetraodon nigroviridis reveals the early vertebrate proto-karyotype.</title>
        <authorList>
            <person name="Jaillon O."/>
            <person name="Aury J.-M."/>
            <person name="Brunet F."/>
            <person name="Petit J.-L."/>
            <person name="Stange-Thomann N."/>
            <person name="Mauceli E."/>
            <person name="Bouneau L."/>
            <person name="Fischer C."/>
            <person name="Ozouf-Costaz C."/>
            <person name="Bernot A."/>
            <person name="Nicaud S."/>
            <person name="Jaffe D."/>
            <person name="Fisher S."/>
            <person name="Lutfalla G."/>
            <person name="Dossat C."/>
            <person name="Segurens B."/>
            <person name="Dasilva C."/>
            <person name="Salanoubat M."/>
            <person name="Levy M."/>
            <person name="Boudet N."/>
            <person name="Castellano S."/>
            <person name="Anthouard V."/>
            <person name="Jubin C."/>
            <person name="Castelli V."/>
            <person name="Katinka M."/>
            <person name="Vacherie B."/>
            <person name="Biemont C."/>
            <person name="Skalli Z."/>
            <person name="Cattolico L."/>
            <person name="Poulain J."/>
            <person name="De Berardinis V."/>
            <person name="Cruaud C."/>
            <person name="Duprat S."/>
            <person name="Brottier P."/>
            <person name="Coutanceau J.-P."/>
            <person name="Gouzy J."/>
            <person name="Parra G."/>
            <person name="Lardier G."/>
            <person name="Chapple C."/>
            <person name="McKernan K.J."/>
            <person name="McEwan P."/>
            <person name="Bosak S."/>
            <person name="Kellis M."/>
            <person name="Volff J.-N."/>
            <person name="Guigo R."/>
            <person name="Zody M.C."/>
            <person name="Mesirov J."/>
            <person name="Lindblad-Toh K."/>
            <person name="Birren B."/>
            <person name="Nusbaum C."/>
            <person name="Kahn D."/>
            <person name="Robinson-Rechavi M."/>
            <person name="Laudet V."/>
            <person name="Schachter V."/>
            <person name="Quetier F."/>
            <person name="Saurin W."/>
            <person name="Scarpelli C."/>
            <person name="Wincker P."/>
            <person name="Lander E.S."/>
            <person name="Weissenbach J."/>
            <person name="Roest Crollius H."/>
        </authorList>
    </citation>
    <scope>NUCLEOTIDE SEQUENCE [LARGE SCALE GENOMIC DNA]</scope>
</reference>
<protein>
    <submittedName>
        <fullName evidence="1">(spotted green pufferfish) hypothetical protein</fullName>
    </submittedName>
</protein>
<evidence type="ECO:0000313" key="1">
    <source>
        <dbReference type="EMBL" id="CAG13861.1"/>
    </source>
</evidence>
<dbReference type="EMBL" id="CAAE01018574">
    <property type="protein sequence ID" value="CAG13861.1"/>
    <property type="molecule type" value="Genomic_DNA"/>
</dbReference>
<feature type="non-terminal residue" evidence="1">
    <location>
        <position position="87"/>
    </location>
</feature>
<comment type="caution">
    <text evidence="1">The sequence shown here is derived from an EMBL/GenBank/DDBJ whole genome shotgun (WGS) entry which is preliminary data.</text>
</comment>
<name>Q4RCM2_TETNG</name>
<dbReference type="AlphaFoldDB" id="Q4RCM2"/>
<dbReference type="OrthoDB" id="8939384at2759"/>
<reference evidence="1" key="2">
    <citation type="submission" date="2004-02" db="EMBL/GenBank/DDBJ databases">
        <authorList>
            <consortium name="Genoscope"/>
            <consortium name="Whitehead Institute Centre for Genome Research"/>
        </authorList>
    </citation>
    <scope>NUCLEOTIDE SEQUENCE</scope>
</reference>
<proteinExistence type="predicted"/>
<gene>
    <name evidence="1" type="ORF">GSTENG00037752001</name>
</gene>
<accession>Q4RCM2</accession>
<sequence>QIIQDRVLEHSSRSPLMWNSHPGGLFVLPQYSGFLGDFPFYYATLGIKPYPKFTAVIHAVSPLVSQSQPILKLLLAVAKSQYCAQVN</sequence>
<organism evidence="1">
    <name type="scientific">Tetraodon nigroviridis</name>
    <name type="common">Spotted green pufferfish</name>
    <name type="synonym">Chelonodon nigroviridis</name>
    <dbReference type="NCBI Taxonomy" id="99883"/>
    <lineage>
        <taxon>Eukaryota</taxon>
        <taxon>Metazoa</taxon>
        <taxon>Chordata</taxon>
        <taxon>Craniata</taxon>
        <taxon>Vertebrata</taxon>
        <taxon>Euteleostomi</taxon>
        <taxon>Actinopterygii</taxon>
        <taxon>Neopterygii</taxon>
        <taxon>Teleostei</taxon>
        <taxon>Neoteleostei</taxon>
        <taxon>Acanthomorphata</taxon>
        <taxon>Eupercaria</taxon>
        <taxon>Tetraodontiformes</taxon>
        <taxon>Tetradontoidea</taxon>
        <taxon>Tetraodontidae</taxon>
        <taxon>Tetraodon</taxon>
    </lineage>
</organism>
<feature type="non-terminal residue" evidence="1">
    <location>
        <position position="1"/>
    </location>
</feature>
<dbReference type="KEGG" id="tng:GSTEN00037752G001"/>